<evidence type="ECO:0000256" key="7">
    <source>
        <dbReference type="ARBA" id="ARBA00023163"/>
    </source>
</evidence>
<dbReference type="CDD" id="cd07377">
    <property type="entry name" value="WHTH_GntR"/>
    <property type="match status" value="1"/>
</dbReference>
<dbReference type="CDD" id="cd00609">
    <property type="entry name" value="AAT_like"/>
    <property type="match status" value="1"/>
</dbReference>
<comment type="similarity">
    <text evidence="2">In the C-terminal section; belongs to the class-I pyridoxal-phosphate-dependent aminotransferase family.</text>
</comment>
<dbReference type="RefSeq" id="WP_375355170.1">
    <property type="nucleotide sequence ID" value="NZ_JBHHMI010000007.1"/>
</dbReference>
<keyword evidence="6" id="KW-0238">DNA-binding</keyword>
<dbReference type="Proteomes" id="UP001580346">
    <property type="component" value="Unassembled WGS sequence"/>
</dbReference>
<reference evidence="9 10" key="1">
    <citation type="submission" date="2024-09" db="EMBL/GenBank/DDBJ databases">
        <title>Paenibacillus zeirhizospherea sp. nov., isolated from surface of the maize (Zea mays) roots in a horticulture field, Hungary.</title>
        <authorList>
            <person name="Marton D."/>
            <person name="Farkas M."/>
            <person name="Bedics A."/>
            <person name="Toth E."/>
            <person name="Tancsics A."/>
            <person name="Boka K."/>
            <person name="Maroti G."/>
            <person name="Kriszt B."/>
            <person name="Cserhati M."/>
        </authorList>
    </citation>
    <scope>NUCLEOTIDE SEQUENCE [LARGE SCALE GENOMIC DNA]</scope>
    <source>
        <strain evidence="9 10">KCTC 33519</strain>
    </source>
</reference>
<dbReference type="PRINTS" id="PR00035">
    <property type="entry name" value="HTHGNTR"/>
</dbReference>
<dbReference type="SMART" id="SM00345">
    <property type="entry name" value="HTH_GNTR"/>
    <property type="match status" value="1"/>
</dbReference>
<evidence type="ECO:0000256" key="2">
    <source>
        <dbReference type="ARBA" id="ARBA00005384"/>
    </source>
</evidence>
<evidence type="ECO:0000256" key="5">
    <source>
        <dbReference type="ARBA" id="ARBA00023015"/>
    </source>
</evidence>
<gene>
    <name evidence="9" type="ORF">ACE41H_10450</name>
</gene>
<keyword evidence="3 9" id="KW-0808">Transferase</keyword>
<accession>A0ABV5ASM1</accession>
<sequence>MEFMLPLDSYLEKYPYKYAALYHALRDAILNGTLPGGARLPSSRWLAEHYGLSRGSVAEAYDMLLADGYVLAEVGRGTFVAPAASPQPQADRESSIMLSPWGRRLMRIKDCIQQDYAPQDTPIPRRKGPKHKDLISLIPQGMQREHFPHEEWKSALYAAAREAAEPGVEDRAGAAELREGIAAHLRLTRGIRADADTIVLFSGSMQGIALLTQLLVAEGEDVVLEQSCYPGIQTAVRACGGNPLPAALDRDGLIPGGWDSRLLFVTPARQYPTGAVLSLVRRRELLGWASRHNAVIIEDDYDSEFRWGGRPVEPLKALDREERVVYIGSFSKTMPADFRLGYALVPPALVGPLLEAKQLYDPLPPGLLEQRALARFMARGGYARHLRRMTRLYGARHDHFRASMSRHASGLFELEPGDAGLHVYARWKQDPAQYASFLEAVAAHGVILRDMAAYHLVPSPPSVSFGFAHLDEERLEEGARRLAAAWRSLHLFRDE</sequence>
<dbReference type="InterPro" id="IPR015421">
    <property type="entry name" value="PyrdxlP-dep_Trfase_major"/>
</dbReference>
<dbReference type="InterPro" id="IPR051446">
    <property type="entry name" value="HTH_trans_reg/aminotransferase"/>
</dbReference>
<evidence type="ECO:0000313" key="9">
    <source>
        <dbReference type="EMBL" id="MFB5267202.1"/>
    </source>
</evidence>
<dbReference type="SUPFAM" id="SSF53383">
    <property type="entry name" value="PLP-dependent transferases"/>
    <property type="match status" value="1"/>
</dbReference>
<proteinExistence type="inferred from homology"/>
<evidence type="ECO:0000256" key="6">
    <source>
        <dbReference type="ARBA" id="ARBA00023125"/>
    </source>
</evidence>
<dbReference type="InterPro" id="IPR036388">
    <property type="entry name" value="WH-like_DNA-bd_sf"/>
</dbReference>
<dbReference type="SUPFAM" id="SSF46785">
    <property type="entry name" value="Winged helix' DNA-binding domain"/>
    <property type="match status" value="1"/>
</dbReference>
<keyword evidence="5" id="KW-0805">Transcription regulation</keyword>
<organism evidence="9 10">
    <name type="scientific">Paenibacillus enshidis</name>
    <dbReference type="NCBI Taxonomy" id="1458439"/>
    <lineage>
        <taxon>Bacteria</taxon>
        <taxon>Bacillati</taxon>
        <taxon>Bacillota</taxon>
        <taxon>Bacilli</taxon>
        <taxon>Bacillales</taxon>
        <taxon>Paenibacillaceae</taxon>
        <taxon>Paenibacillus</taxon>
    </lineage>
</organism>
<evidence type="ECO:0000259" key="8">
    <source>
        <dbReference type="PROSITE" id="PS50949"/>
    </source>
</evidence>
<keyword evidence="4" id="KW-0663">Pyridoxal phosphate</keyword>
<feature type="domain" description="HTH gntR-type" evidence="8">
    <location>
        <begin position="15"/>
        <end position="83"/>
    </location>
</feature>
<keyword evidence="3 9" id="KW-0032">Aminotransferase</keyword>
<dbReference type="PANTHER" id="PTHR46577:SF1">
    <property type="entry name" value="HTH-TYPE TRANSCRIPTIONAL REGULATORY PROTEIN GABR"/>
    <property type="match status" value="1"/>
</dbReference>
<dbReference type="GO" id="GO:0008483">
    <property type="term" value="F:transaminase activity"/>
    <property type="evidence" value="ECO:0007669"/>
    <property type="project" value="UniProtKB-KW"/>
</dbReference>
<evidence type="ECO:0000256" key="4">
    <source>
        <dbReference type="ARBA" id="ARBA00022898"/>
    </source>
</evidence>
<keyword evidence="7" id="KW-0804">Transcription</keyword>
<dbReference type="Pfam" id="PF00155">
    <property type="entry name" value="Aminotran_1_2"/>
    <property type="match status" value="1"/>
</dbReference>
<dbReference type="InterPro" id="IPR015424">
    <property type="entry name" value="PyrdxlP-dep_Trfase"/>
</dbReference>
<dbReference type="Gene3D" id="1.10.10.10">
    <property type="entry name" value="Winged helix-like DNA-binding domain superfamily/Winged helix DNA-binding domain"/>
    <property type="match status" value="1"/>
</dbReference>
<protein>
    <submittedName>
        <fullName evidence="9">PLP-dependent aminotransferase family protein</fullName>
    </submittedName>
</protein>
<name>A0ABV5ASM1_9BACL</name>
<dbReference type="PROSITE" id="PS50949">
    <property type="entry name" value="HTH_GNTR"/>
    <property type="match status" value="1"/>
</dbReference>
<dbReference type="EMBL" id="JBHHMI010000007">
    <property type="protein sequence ID" value="MFB5267202.1"/>
    <property type="molecule type" value="Genomic_DNA"/>
</dbReference>
<dbReference type="InterPro" id="IPR036390">
    <property type="entry name" value="WH_DNA-bd_sf"/>
</dbReference>
<evidence type="ECO:0000256" key="3">
    <source>
        <dbReference type="ARBA" id="ARBA00022576"/>
    </source>
</evidence>
<evidence type="ECO:0000313" key="10">
    <source>
        <dbReference type="Proteomes" id="UP001580346"/>
    </source>
</evidence>
<keyword evidence="10" id="KW-1185">Reference proteome</keyword>
<dbReference type="InterPro" id="IPR000524">
    <property type="entry name" value="Tscrpt_reg_HTH_GntR"/>
</dbReference>
<dbReference type="Gene3D" id="3.40.640.10">
    <property type="entry name" value="Type I PLP-dependent aspartate aminotransferase-like (Major domain)"/>
    <property type="match status" value="1"/>
</dbReference>
<evidence type="ECO:0000256" key="1">
    <source>
        <dbReference type="ARBA" id="ARBA00001933"/>
    </source>
</evidence>
<comment type="caution">
    <text evidence="9">The sequence shown here is derived from an EMBL/GenBank/DDBJ whole genome shotgun (WGS) entry which is preliminary data.</text>
</comment>
<dbReference type="PANTHER" id="PTHR46577">
    <property type="entry name" value="HTH-TYPE TRANSCRIPTIONAL REGULATORY PROTEIN GABR"/>
    <property type="match status" value="1"/>
</dbReference>
<comment type="cofactor">
    <cofactor evidence="1">
        <name>pyridoxal 5'-phosphate</name>
        <dbReference type="ChEBI" id="CHEBI:597326"/>
    </cofactor>
</comment>
<dbReference type="Pfam" id="PF00392">
    <property type="entry name" value="GntR"/>
    <property type="match status" value="1"/>
</dbReference>
<dbReference type="InterPro" id="IPR004839">
    <property type="entry name" value="Aminotransferase_I/II_large"/>
</dbReference>